<accession>A0A9P6KYK1</accession>
<proteinExistence type="predicted"/>
<keyword evidence="3" id="KW-1185">Reference proteome</keyword>
<dbReference type="Proteomes" id="UP000740883">
    <property type="component" value="Unassembled WGS sequence"/>
</dbReference>
<comment type="caution">
    <text evidence="2">The sequence shown here is derived from an EMBL/GenBank/DDBJ whole genome shotgun (WGS) entry which is preliminary data.</text>
</comment>
<gene>
    <name evidence="2" type="ORF">NGRA_1502</name>
</gene>
<evidence type="ECO:0000313" key="3">
    <source>
        <dbReference type="Proteomes" id="UP000740883"/>
    </source>
</evidence>
<sequence>MCFFKTRDIFNYIQKSEEPKRTVEERKTRQSTPRITMREYTASEIREIEENLEYSLYLRQSIISRRAMRLADFFEQNNSKLKTCLNPLGKFNIKTNEEPQSTLFKRDFDFKDTLLIFKSLDKKKTSINGLSEKIDKDKRSYSSEADVNSVKCTQTITKSTTKLIIGDDIRSTGDNSHIDEIKNDSTILNTPIDHTEDKKLSDDDLPSTHHHTTNTIDIQKLIDCSQPKVDLEKPLNTPPYNIEDKLSDTKSSDTTSRYYQMTTPDYSLENRMFSFREVFFSWENRCSL</sequence>
<protein>
    <submittedName>
        <fullName evidence="2">Uncharacterized protein</fullName>
    </submittedName>
</protein>
<feature type="region of interest" description="Disordered" evidence="1">
    <location>
        <begin position="234"/>
        <end position="254"/>
    </location>
</feature>
<reference evidence="2 3" key="1">
    <citation type="journal article" date="2020" name="Genome Biol. Evol.">
        <title>Comparative genomics of strictly vertically transmitted, feminizing microsporidia endosymbionts of amphipod crustaceans.</title>
        <authorList>
            <person name="Cormier A."/>
            <person name="Chebbi M.A."/>
            <person name="Giraud I."/>
            <person name="Wattier R."/>
            <person name="Teixeira M."/>
            <person name="Gilbert C."/>
            <person name="Rigaud T."/>
            <person name="Cordaux R."/>
        </authorList>
    </citation>
    <scope>NUCLEOTIDE SEQUENCE [LARGE SCALE GENOMIC DNA]</scope>
    <source>
        <strain evidence="2 3">Ou3-Ou53</strain>
    </source>
</reference>
<dbReference type="EMBL" id="SBJO01000099">
    <property type="protein sequence ID" value="KAF9763106.1"/>
    <property type="molecule type" value="Genomic_DNA"/>
</dbReference>
<feature type="compositionally biased region" description="Basic and acidic residues" evidence="1">
    <location>
        <begin position="242"/>
        <end position="251"/>
    </location>
</feature>
<name>A0A9P6KYK1_9MICR</name>
<organism evidence="2 3">
    <name type="scientific">Nosema granulosis</name>
    <dbReference type="NCBI Taxonomy" id="83296"/>
    <lineage>
        <taxon>Eukaryota</taxon>
        <taxon>Fungi</taxon>
        <taxon>Fungi incertae sedis</taxon>
        <taxon>Microsporidia</taxon>
        <taxon>Nosematidae</taxon>
        <taxon>Nosema</taxon>
    </lineage>
</organism>
<dbReference type="AlphaFoldDB" id="A0A9P6KYK1"/>
<evidence type="ECO:0000313" key="2">
    <source>
        <dbReference type="EMBL" id="KAF9763106.1"/>
    </source>
</evidence>
<evidence type="ECO:0000256" key="1">
    <source>
        <dbReference type="SAM" id="MobiDB-lite"/>
    </source>
</evidence>